<dbReference type="EMBL" id="JAELVF020000001">
    <property type="protein sequence ID" value="MBU7599299.1"/>
    <property type="molecule type" value="Genomic_DNA"/>
</dbReference>
<reference evidence="3" key="1">
    <citation type="submission" date="2021-06" db="EMBL/GenBank/DDBJ databases">
        <title>Sequencing of actinobacteria type strains.</title>
        <authorList>
            <person name="Nguyen G.-S."/>
            <person name="Wentzel A."/>
        </authorList>
    </citation>
    <scope>NUCLEOTIDE SEQUENCE</scope>
    <source>
        <strain evidence="3">P38-E01</strain>
    </source>
</reference>
<keyword evidence="1" id="KW-0732">Signal</keyword>
<evidence type="ECO:0000313" key="4">
    <source>
        <dbReference type="Proteomes" id="UP000694501"/>
    </source>
</evidence>
<evidence type="ECO:0000313" key="3">
    <source>
        <dbReference type="EMBL" id="MBU7599299.1"/>
    </source>
</evidence>
<dbReference type="GO" id="GO:0004519">
    <property type="term" value="F:endonuclease activity"/>
    <property type="evidence" value="ECO:0007669"/>
    <property type="project" value="UniProtKB-KW"/>
</dbReference>
<dbReference type="RefSeq" id="WP_211043362.1">
    <property type="nucleotide sequence ID" value="NZ_JAELVF020000001.1"/>
</dbReference>
<organism evidence="3 4">
    <name type="scientific">Streptomyces tardus</name>
    <dbReference type="NCBI Taxonomy" id="2780544"/>
    <lineage>
        <taxon>Bacteria</taxon>
        <taxon>Bacillati</taxon>
        <taxon>Actinomycetota</taxon>
        <taxon>Actinomycetes</taxon>
        <taxon>Kitasatosporales</taxon>
        <taxon>Streptomycetaceae</taxon>
        <taxon>Streptomyces</taxon>
    </lineage>
</organism>
<proteinExistence type="predicted"/>
<feature type="chain" id="PRO_5036900419" evidence="1">
    <location>
        <begin position="45"/>
        <end position="225"/>
    </location>
</feature>
<keyword evidence="3" id="KW-0540">Nuclease</keyword>
<sequence>MAETDKSTARRGFYARKLRMPAIAAAAAAGLLGGLAFSTPAAQAAPPTPPTKAEALSLLDGLPVAAPGSMDGYDRDLFPHWISQGDNCDTRELVLQRDGTDVETDDQCRAVGGSWYSEYDDTTVNNSSDIDIDHIVPLAEAWRSGATDWSESKRRSFANNLTAAQLIAVSASSNRSKGDKDPADWMPRAGYQCVYARSWVGIKNDYAMNVDEAEKAALTSALNAC</sequence>
<feature type="domain" description="GmrSD restriction endonucleases C-terminal" evidence="2">
    <location>
        <begin position="112"/>
        <end position="219"/>
    </location>
</feature>
<keyword evidence="3" id="KW-0378">Hydrolase</keyword>
<dbReference type="PANTHER" id="PTHR24094:SF15">
    <property type="entry name" value="AMP-DEPENDENT SYNTHETASE_LIGASE DOMAIN-CONTAINING PROTEIN-RELATED"/>
    <property type="match status" value="1"/>
</dbReference>
<feature type="signal peptide" evidence="1">
    <location>
        <begin position="1"/>
        <end position="44"/>
    </location>
</feature>
<protein>
    <submittedName>
        <fullName evidence="3">HNH endonuclease family protein</fullName>
    </submittedName>
</protein>
<evidence type="ECO:0000256" key="1">
    <source>
        <dbReference type="SAM" id="SignalP"/>
    </source>
</evidence>
<dbReference type="Proteomes" id="UP000694501">
    <property type="component" value="Unassembled WGS sequence"/>
</dbReference>
<dbReference type="AlphaFoldDB" id="A0A949N5T3"/>
<name>A0A949N5T3_9ACTN</name>
<comment type="caution">
    <text evidence="3">The sequence shown here is derived from an EMBL/GenBank/DDBJ whole genome shotgun (WGS) entry which is preliminary data.</text>
</comment>
<gene>
    <name evidence="3" type="ORF">JGS22_017180</name>
</gene>
<accession>A0A949N5T3</accession>
<keyword evidence="3" id="KW-0255">Endonuclease</keyword>
<dbReference type="InterPro" id="IPR011089">
    <property type="entry name" value="GmrSD_C"/>
</dbReference>
<dbReference type="Pfam" id="PF07510">
    <property type="entry name" value="GmrSD_C"/>
    <property type="match status" value="1"/>
</dbReference>
<keyword evidence="4" id="KW-1185">Reference proteome</keyword>
<dbReference type="PANTHER" id="PTHR24094">
    <property type="entry name" value="SECRETED PROTEIN"/>
    <property type="match status" value="1"/>
</dbReference>
<evidence type="ECO:0000259" key="2">
    <source>
        <dbReference type="Pfam" id="PF07510"/>
    </source>
</evidence>